<evidence type="ECO:0000313" key="2">
    <source>
        <dbReference type="EMBL" id="OGY44262.1"/>
    </source>
</evidence>
<reference evidence="2 3" key="1">
    <citation type="journal article" date="2016" name="Nat. Commun.">
        <title>Thousands of microbial genomes shed light on interconnected biogeochemical processes in an aquifer system.</title>
        <authorList>
            <person name="Anantharaman K."/>
            <person name="Brown C.T."/>
            <person name="Hug L.A."/>
            <person name="Sharon I."/>
            <person name="Castelle C.J."/>
            <person name="Probst A.J."/>
            <person name="Thomas B.C."/>
            <person name="Singh A."/>
            <person name="Wilkins M.J."/>
            <person name="Karaoz U."/>
            <person name="Brodie E.L."/>
            <person name="Williams K.H."/>
            <person name="Hubbard S.S."/>
            <person name="Banfield J.F."/>
        </authorList>
    </citation>
    <scope>NUCLEOTIDE SEQUENCE [LARGE SCALE GENOMIC DNA]</scope>
</reference>
<name>A0A1G1XW91_9BACT</name>
<dbReference type="STRING" id="1797533.A2731_03310"/>
<keyword evidence="1" id="KW-0812">Transmembrane</keyword>
<evidence type="ECO:0000313" key="3">
    <source>
        <dbReference type="Proteomes" id="UP000176241"/>
    </source>
</evidence>
<keyword evidence="1" id="KW-0472">Membrane</keyword>
<sequence length="228" mass="27216">MDKAPKQFTGSIIFLIIIGVIIFVSYFLDKELSKILGIAGFFAWFLREYFKNLINKDLERFKHDLLVESTRFKVQYEKLHSDRAEVVKIIYQKIARVSGKIRRSVHNLRYEDRKEKNPKINEIADEFYDLVYYYEENALFFEEEIQKLFNPLLQLMFQMLTLFTFLSNDPQMVKLVDSGEIKEDEMTKEEFESSSNGLREEMDKSVNLLKQKLEEKFKNIIGFKIIEK</sequence>
<organism evidence="2 3">
    <name type="scientific">Candidatus Buchananbacteria bacterium RIFCSPHIGHO2_01_FULL_39_8</name>
    <dbReference type="NCBI Taxonomy" id="1797533"/>
    <lineage>
        <taxon>Bacteria</taxon>
        <taxon>Candidatus Buchananiibacteriota</taxon>
    </lineage>
</organism>
<dbReference type="EMBL" id="MHIC01000030">
    <property type="protein sequence ID" value="OGY44262.1"/>
    <property type="molecule type" value="Genomic_DNA"/>
</dbReference>
<evidence type="ECO:0000256" key="1">
    <source>
        <dbReference type="SAM" id="Phobius"/>
    </source>
</evidence>
<proteinExistence type="predicted"/>
<keyword evidence="1" id="KW-1133">Transmembrane helix</keyword>
<dbReference type="Proteomes" id="UP000176241">
    <property type="component" value="Unassembled WGS sequence"/>
</dbReference>
<comment type="caution">
    <text evidence="2">The sequence shown here is derived from an EMBL/GenBank/DDBJ whole genome shotgun (WGS) entry which is preliminary data.</text>
</comment>
<feature type="transmembrane region" description="Helical" evidence="1">
    <location>
        <begin position="12"/>
        <end position="28"/>
    </location>
</feature>
<protein>
    <submittedName>
        <fullName evidence="2">Uncharacterized protein</fullName>
    </submittedName>
</protein>
<accession>A0A1G1XW91</accession>
<dbReference type="AlphaFoldDB" id="A0A1G1XW91"/>
<gene>
    <name evidence="2" type="ORF">A2731_03310</name>
</gene>